<sequence length="365" mass="40342">MPTFPGVINNLRAHFLKESHANVITRSQDLTQRCGPKAKLSFQSPPPADCITSSPISSMASDLNLGLIEATESGNAAQVQRLIDAGAKPNDARKMVSLVGIKTEGDHFDVSTVSDTIQAESVLALAILHGDVDVVRVLLEHGRVDPNKRIEWRIAHTFKNGHYRPETWAMQRWATTYAFPNALLLAIGKGGTWTEHGTNRRSGEAIVGRENGEMALSINLKGGHVKLTYGKSADDFRTWFAYTPKVEIVELLLRFGAKITQAKLNAAGKNPDPAFREALERHWRNLVDTVEVQKLEIHRLHERIGVLESRVVAGEEIRLGLRSKTDGLVAMFKDLSSKSPGFSAKSERLRNRNAELTFLLSSRGL</sequence>
<dbReference type="Pfam" id="PF00023">
    <property type="entry name" value="Ank"/>
    <property type="match status" value="1"/>
</dbReference>
<evidence type="ECO:0000313" key="1">
    <source>
        <dbReference type="EMBL" id="KXS12705.1"/>
    </source>
</evidence>
<dbReference type="EMBL" id="KQ965785">
    <property type="protein sequence ID" value="KXS12705.1"/>
    <property type="molecule type" value="Genomic_DNA"/>
</dbReference>
<organism evidence="1 2">
    <name type="scientific">Gonapodya prolifera (strain JEL478)</name>
    <name type="common">Monoblepharis prolifera</name>
    <dbReference type="NCBI Taxonomy" id="1344416"/>
    <lineage>
        <taxon>Eukaryota</taxon>
        <taxon>Fungi</taxon>
        <taxon>Fungi incertae sedis</taxon>
        <taxon>Chytridiomycota</taxon>
        <taxon>Chytridiomycota incertae sedis</taxon>
        <taxon>Monoblepharidomycetes</taxon>
        <taxon>Monoblepharidales</taxon>
        <taxon>Gonapodyaceae</taxon>
        <taxon>Gonapodya</taxon>
    </lineage>
</organism>
<proteinExistence type="predicted"/>
<reference evidence="1 2" key="1">
    <citation type="journal article" date="2015" name="Genome Biol. Evol.">
        <title>Phylogenomic analyses indicate that early fungi evolved digesting cell walls of algal ancestors of land plants.</title>
        <authorList>
            <person name="Chang Y."/>
            <person name="Wang S."/>
            <person name="Sekimoto S."/>
            <person name="Aerts A.L."/>
            <person name="Choi C."/>
            <person name="Clum A."/>
            <person name="LaButti K.M."/>
            <person name="Lindquist E.A."/>
            <person name="Yee Ngan C."/>
            <person name="Ohm R.A."/>
            <person name="Salamov A.A."/>
            <person name="Grigoriev I.V."/>
            <person name="Spatafora J.W."/>
            <person name="Berbee M.L."/>
        </authorList>
    </citation>
    <scope>NUCLEOTIDE SEQUENCE [LARGE SCALE GENOMIC DNA]</scope>
    <source>
        <strain evidence="1 2">JEL478</strain>
    </source>
</reference>
<evidence type="ECO:0000313" key="2">
    <source>
        <dbReference type="Proteomes" id="UP000070544"/>
    </source>
</evidence>
<keyword evidence="2" id="KW-1185">Reference proteome</keyword>
<dbReference type="InterPro" id="IPR036770">
    <property type="entry name" value="Ankyrin_rpt-contain_sf"/>
</dbReference>
<dbReference type="Proteomes" id="UP000070544">
    <property type="component" value="Unassembled WGS sequence"/>
</dbReference>
<name>A0A139A8D3_GONPJ</name>
<dbReference type="OrthoDB" id="2179417at2759"/>
<dbReference type="AlphaFoldDB" id="A0A139A8D3"/>
<dbReference type="Gene3D" id="1.25.40.20">
    <property type="entry name" value="Ankyrin repeat-containing domain"/>
    <property type="match status" value="1"/>
</dbReference>
<dbReference type="SUPFAM" id="SSF48403">
    <property type="entry name" value="Ankyrin repeat"/>
    <property type="match status" value="1"/>
</dbReference>
<gene>
    <name evidence="1" type="ORF">M427DRAFT_391006</name>
</gene>
<accession>A0A139A8D3</accession>
<dbReference type="SMART" id="SM00248">
    <property type="entry name" value="ANK"/>
    <property type="match status" value="3"/>
</dbReference>
<dbReference type="InterPro" id="IPR002110">
    <property type="entry name" value="Ankyrin_rpt"/>
</dbReference>
<evidence type="ECO:0008006" key="3">
    <source>
        <dbReference type="Google" id="ProtNLM"/>
    </source>
</evidence>
<protein>
    <recommendedName>
        <fullName evidence="3">Ankyrin</fullName>
    </recommendedName>
</protein>